<reference evidence="1 2" key="1">
    <citation type="submission" date="2016-11" db="EMBL/GenBank/DDBJ databases">
        <title>Genome sequence and comparative genomic analysis of clinical strain Elizabethkingia meningoseptica 61421 PRCM.</title>
        <authorList>
            <person name="Wang M."/>
            <person name="Hu S."/>
            <person name="Cao L."/>
            <person name="Jiang T."/>
            <person name="Zhou Y."/>
            <person name="Ming D."/>
        </authorList>
    </citation>
    <scope>NUCLEOTIDE SEQUENCE [LARGE SCALE GENOMIC DNA]</scope>
    <source>
        <strain evidence="1 2">61421 PRCM</strain>
    </source>
</reference>
<gene>
    <name evidence="1" type="ORF">BMF97_11700</name>
</gene>
<dbReference type="Proteomes" id="UP000188947">
    <property type="component" value="Unassembled WGS sequence"/>
</dbReference>
<organism evidence="1 2">
    <name type="scientific">Elizabethkingia meningoseptica</name>
    <name type="common">Chryseobacterium meningosepticum</name>
    <dbReference type="NCBI Taxonomy" id="238"/>
    <lineage>
        <taxon>Bacteria</taxon>
        <taxon>Pseudomonadati</taxon>
        <taxon>Bacteroidota</taxon>
        <taxon>Flavobacteriia</taxon>
        <taxon>Flavobacteriales</taxon>
        <taxon>Weeksellaceae</taxon>
        <taxon>Elizabethkingia</taxon>
    </lineage>
</organism>
<evidence type="ECO:0000313" key="2">
    <source>
        <dbReference type="Proteomes" id="UP000188947"/>
    </source>
</evidence>
<dbReference type="EMBL" id="MPOG01000013">
    <property type="protein sequence ID" value="OOH94750.1"/>
    <property type="molecule type" value="Genomic_DNA"/>
</dbReference>
<dbReference type="eggNOG" id="ENOG503175Q">
    <property type="taxonomic scope" value="Bacteria"/>
</dbReference>
<dbReference type="AlphaFoldDB" id="A0A1V3TZ21"/>
<evidence type="ECO:0000313" key="1">
    <source>
        <dbReference type="EMBL" id="OOH94750.1"/>
    </source>
</evidence>
<protein>
    <submittedName>
        <fullName evidence="1">SPOR domain-containing protein</fullName>
    </submittedName>
</protein>
<sequence>MFQIGLIAGLLFFQNVYAQKIISKTDSINGNTYSTQMDSRISDLLTKAEESCNRTSGPKVVNNGGGIIVNNDEKPVSVPRTINTKSLSTADICRNRPKLSGYKIQVAVTNNGNDANKIRYEVRQSFPDLRTELDSSLRPNYKILAGSYFSKQSGGEDLRRVRRVYGSAVLIPYRIFCAEAK</sequence>
<dbReference type="STRING" id="238.BBD35_04350"/>
<comment type="caution">
    <text evidence="1">The sequence shown here is derived from an EMBL/GenBank/DDBJ whole genome shotgun (WGS) entry which is preliminary data.</text>
</comment>
<proteinExistence type="predicted"/>
<keyword evidence="2" id="KW-1185">Reference proteome</keyword>
<name>A0A1V3TZ21_ELIME</name>
<accession>A0A1V3TZ21</accession>
<dbReference type="KEGG" id="emg:BBD33_02550"/>